<organism evidence="2">
    <name type="scientific">Anguilla anguilla</name>
    <name type="common">European freshwater eel</name>
    <name type="synonym">Muraena anguilla</name>
    <dbReference type="NCBI Taxonomy" id="7936"/>
    <lineage>
        <taxon>Eukaryota</taxon>
        <taxon>Metazoa</taxon>
        <taxon>Chordata</taxon>
        <taxon>Craniata</taxon>
        <taxon>Vertebrata</taxon>
        <taxon>Euteleostomi</taxon>
        <taxon>Actinopterygii</taxon>
        <taxon>Neopterygii</taxon>
        <taxon>Teleostei</taxon>
        <taxon>Anguilliformes</taxon>
        <taxon>Anguillidae</taxon>
        <taxon>Anguilla</taxon>
    </lineage>
</organism>
<evidence type="ECO:0000313" key="2">
    <source>
        <dbReference type="EMBL" id="JAH45581.1"/>
    </source>
</evidence>
<protein>
    <submittedName>
        <fullName evidence="2">Uncharacterized protein</fullName>
    </submittedName>
</protein>
<name>A0A0E9SWB5_ANGAN</name>
<evidence type="ECO:0000256" key="1">
    <source>
        <dbReference type="SAM" id="MobiDB-lite"/>
    </source>
</evidence>
<feature type="compositionally biased region" description="Basic and acidic residues" evidence="1">
    <location>
        <begin position="14"/>
        <end position="30"/>
    </location>
</feature>
<dbReference type="EMBL" id="GBXM01062996">
    <property type="protein sequence ID" value="JAH45581.1"/>
    <property type="molecule type" value="Transcribed_RNA"/>
</dbReference>
<feature type="region of interest" description="Disordered" evidence="1">
    <location>
        <begin position="1"/>
        <end position="30"/>
    </location>
</feature>
<proteinExistence type="predicted"/>
<dbReference type="AlphaFoldDB" id="A0A0E9SWB5"/>
<sequence>MTLSLQTSPLLDRYNPRPSHEEPGEILPDENRRLNGCFSRAILTDWN</sequence>
<reference evidence="2" key="2">
    <citation type="journal article" date="2015" name="Fish Shellfish Immunol.">
        <title>Early steps in the European eel (Anguilla anguilla)-Vibrio vulnificus interaction in the gills: Role of the RtxA13 toxin.</title>
        <authorList>
            <person name="Callol A."/>
            <person name="Pajuelo D."/>
            <person name="Ebbesson L."/>
            <person name="Teles M."/>
            <person name="MacKenzie S."/>
            <person name="Amaro C."/>
        </authorList>
    </citation>
    <scope>NUCLEOTIDE SEQUENCE</scope>
</reference>
<reference evidence="2" key="1">
    <citation type="submission" date="2014-11" db="EMBL/GenBank/DDBJ databases">
        <authorList>
            <person name="Amaro Gonzalez C."/>
        </authorList>
    </citation>
    <scope>NUCLEOTIDE SEQUENCE</scope>
</reference>
<accession>A0A0E9SWB5</accession>